<comment type="similarity">
    <text evidence="2">Belongs to the sulfatase family.</text>
</comment>
<accession>A0A8S3UUI3</accession>
<dbReference type="GO" id="GO:0003943">
    <property type="term" value="F:N-acetylgalactosamine-4-sulfatase activity"/>
    <property type="evidence" value="ECO:0007669"/>
    <property type="project" value="UniProtKB-EC"/>
</dbReference>
<comment type="caution">
    <text evidence="8">The sequence shown here is derived from an EMBL/GenBank/DDBJ whole genome shotgun (WGS) entry which is preliminary data.</text>
</comment>
<keyword evidence="9" id="KW-1185">Reference proteome</keyword>
<evidence type="ECO:0000313" key="9">
    <source>
        <dbReference type="Proteomes" id="UP000683360"/>
    </source>
</evidence>
<comment type="cofactor">
    <cofactor evidence="1">
        <name>Ca(2+)</name>
        <dbReference type="ChEBI" id="CHEBI:29108"/>
    </cofactor>
</comment>
<dbReference type="Gene3D" id="3.30.1120.10">
    <property type="match status" value="1"/>
</dbReference>
<dbReference type="CDD" id="cd16029">
    <property type="entry name" value="4-S"/>
    <property type="match status" value="1"/>
</dbReference>
<evidence type="ECO:0000256" key="2">
    <source>
        <dbReference type="ARBA" id="ARBA00008779"/>
    </source>
</evidence>
<evidence type="ECO:0000256" key="4">
    <source>
        <dbReference type="ARBA" id="ARBA00022801"/>
    </source>
</evidence>
<keyword evidence="3" id="KW-0479">Metal-binding</keyword>
<dbReference type="Pfam" id="PF00884">
    <property type="entry name" value="Sulfatase"/>
    <property type="match status" value="1"/>
</dbReference>
<gene>
    <name evidence="8" type="ORF">MEDL_59383</name>
</gene>
<name>A0A8S3UUI3_MYTED</name>
<evidence type="ECO:0000256" key="1">
    <source>
        <dbReference type="ARBA" id="ARBA00001913"/>
    </source>
</evidence>
<dbReference type="PANTHER" id="PTHR10342">
    <property type="entry name" value="ARYLSULFATASE"/>
    <property type="match status" value="1"/>
</dbReference>
<dbReference type="SUPFAM" id="SSF53649">
    <property type="entry name" value="Alkaline phosphatase-like"/>
    <property type="match status" value="1"/>
</dbReference>
<dbReference type="GO" id="GO:0046872">
    <property type="term" value="F:metal ion binding"/>
    <property type="evidence" value="ECO:0007669"/>
    <property type="project" value="UniProtKB-KW"/>
</dbReference>
<dbReference type="AlphaFoldDB" id="A0A8S3UUI3"/>
<dbReference type="InterPro" id="IPR000917">
    <property type="entry name" value="Sulfatase_N"/>
</dbReference>
<dbReference type="OrthoDB" id="103349at2759"/>
<evidence type="ECO:0000259" key="7">
    <source>
        <dbReference type="Pfam" id="PF00884"/>
    </source>
</evidence>
<evidence type="ECO:0000256" key="6">
    <source>
        <dbReference type="ARBA" id="ARBA00023180"/>
    </source>
</evidence>
<protein>
    <submittedName>
        <fullName evidence="8">ARSB</fullName>
        <ecNumber evidence="8">3.1.6.12</ecNumber>
    </submittedName>
</protein>
<dbReference type="InterPro" id="IPR047115">
    <property type="entry name" value="ARSB"/>
</dbReference>
<dbReference type="EC" id="3.1.6.12" evidence="8"/>
<dbReference type="Proteomes" id="UP000683360">
    <property type="component" value="Unassembled WGS sequence"/>
</dbReference>
<dbReference type="InterPro" id="IPR024607">
    <property type="entry name" value="Sulfatase_CS"/>
</dbReference>
<evidence type="ECO:0000313" key="8">
    <source>
        <dbReference type="EMBL" id="CAG2247490.1"/>
    </source>
</evidence>
<evidence type="ECO:0000256" key="5">
    <source>
        <dbReference type="ARBA" id="ARBA00022837"/>
    </source>
</evidence>
<evidence type="ECO:0000256" key="3">
    <source>
        <dbReference type="ARBA" id="ARBA00022723"/>
    </source>
</evidence>
<reference evidence="8" key="1">
    <citation type="submission" date="2021-03" db="EMBL/GenBank/DDBJ databases">
        <authorList>
            <person name="Bekaert M."/>
        </authorList>
    </citation>
    <scope>NUCLEOTIDE SEQUENCE</scope>
</reference>
<feature type="domain" description="Sulfatase N-terminal" evidence="7">
    <location>
        <begin position="51"/>
        <end position="356"/>
    </location>
</feature>
<keyword evidence="6" id="KW-0325">Glycoprotein</keyword>
<dbReference type="InterPro" id="IPR017850">
    <property type="entry name" value="Alkaline_phosphatase_core_sf"/>
</dbReference>
<dbReference type="EMBL" id="CAJPWZ010002905">
    <property type="protein sequence ID" value="CAG2247490.1"/>
    <property type="molecule type" value="Genomic_DNA"/>
</dbReference>
<sequence length="502" mass="57335">MQNTIEVYRKVINFRDYRRSLQILPIRLRMDVFVYGLLLLTLSKCVVSKSPHIVFIVADDLGWNDVGFRNPDIISPNIDYLAKNGMILNNSYVQPVCTPSRNAFLSGFYPFKSGLQNMVILPQAPSCAPLNRTFLPQKLKELGYATHIIGKWHLGMCKWECTPTYRGFDTFYGYYNGAEDYYNYTILNGTDFHDNKEPMRPNEYSTYAYARRADKVITQHNKSQPMFLYLPFQSVHEPIEVPKIYENMYEDIKNDGRRKFSGMVTALDDAIGNVTDSLKRNGMFEDTLIIFTSDNGGMPSYSGNNYPLRGSKATVYEGGTRASSFVYGLGLQKPNTVFDGMIHAVDWMPTILSAAGGGQVSGIDGLNMWPSISEGVPSSLRSEFIYNLDDSLVPIMGRAAIRMGDFKLIEGFAGAFNDWYPVPETEEDAKIDEPKVDYYQLYNLRDDPNERNNLHTKEHRMLKKMKERLEEYRKYIVPPVTEKADPASDPNNYNGYWTPGWC</sequence>
<keyword evidence="5" id="KW-0106">Calcium</keyword>
<dbReference type="PANTHER" id="PTHR10342:SF273">
    <property type="entry name" value="RE14504P"/>
    <property type="match status" value="1"/>
</dbReference>
<dbReference type="Gene3D" id="3.40.720.10">
    <property type="entry name" value="Alkaline Phosphatase, subunit A"/>
    <property type="match status" value="1"/>
</dbReference>
<organism evidence="8 9">
    <name type="scientific">Mytilus edulis</name>
    <name type="common">Blue mussel</name>
    <dbReference type="NCBI Taxonomy" id="6550"/>
    <lineage>
        <taxon>Eukaryota</taxon>
        <taxon>Metazoa</taxon>
        <taxon>Spiralia</taxon>
        <taxon>Lophotrochozoa</taxon>
        <taxon>Mollusca</taxon>
        <taxon>Bivalvia</taxon>
        <taxon>Autobranchia</taxon>
        <taxon>Pteriomorphia</taxon>
        <taxon>Mytilida</taxon>
        <taxon>Mytiloidea</taxon>
        <taxon>Mytilidae</taxon>
        <taxon>Mytilinae</taxon>
        <taxon>Mytilus</taxon>
    </lineage>
</organism>
<proteinExistence type="inferred from homology"/>
<dbReference type="PROSITE" id="PS00149">
    <property type="entry name" value="SULFATASE_2"/>
    <property type="match status" value="1"/>
</dbReference>
<keyword evidence="4 8" id="KW-0378">Hydrolase</keyword>